<protein>
    <submittedName>
        <fullName evidence="3">Uncharacterized protein</fullName>
    </submittedName>
</protein>
<dbReference type="EMBL" id="QUSY01000032">
    <property type="protein sequence ID" value="RHY34377.1"/>
    <property type="molecule type" value="Genomic_DNA"/>
</dbReference>
<evidence type="ECO:0000256" key="1">
    <source>
        <dbReference type="SAM" id="Coils"/>
    </source>
</evidence>
<gene>
    <name evidence="3" type="ORF">DYB32_001006</name>
</gene>
<feature type="compositionally biased region" description="Basic and acidic residues" evidence="2">
    <location>
        <begin position="874"/>
        <end position="883"/>
    </location>
</feature>
<sequence length="1172" mass="130284">MKASKASGHSSSRSRKSSTKSPPPTPPDECFVPDQYGHHQYQPQYEAPPPHALSSAKPVGGVLMDQGRDVLKHLEAKESRMLQLTALLETMKEETAGTTQAMGRTLDENAHLHHLNQQLTYERQSTLADHEKQLQEIIQVFTDERRDLQKKFEVYIEDHLTVAVRELEMEKEQHGAALAAVTASMNEANAEKEELGKLLADTFRDLERCRAALVEANNNVARLTASLAQNDLSWTHTLTSLEKQIVDSNAQQQLVQDSLRAAESALQVERSQKEELNAAMRAELQRYTDELHEMQTNHANALALVISDRDECQVQLKHAQDQHNATEKQVLVVTRQFEEALHDAAHKLHAQSADSAKYRATAERNLAELNAQCVAMAQDLDACKLAKQASDAVIEALRASCGKLAALIGIDTSSTVLLNSHRGPSRSVMGAEALNKSLEMAYQAKASLQIEIDTIKTRFATLQSDHNDLQDAHGQLNAAATADLAELKAKLADAESVYQRERTAWDEQSRSLVAAIATLEGQATSLNDVALQAREDADTARHEAKDLADTLERTRIELVDVQDLCAEWKEKAEALAATSTSVESTLKADLTASSNQCLALAADKRRLESSLNADMHALRQEKQCISKHLEERDDELLRVQGDLGQVRAELERLARSKQTLQAELSRAADDLNDSLRQLEVEKAHAAAVEGLQKDLDALRHEQSETLAMNDELQAKISTIQSAANATINDLVAEVTHAEELVKVEQASRAKDDELLRSQCRYVEEDLKRKEIEWKDATNMLKRELAVRRDSFVTLETKYQKQKEAEVDKLTRENEQRQLKVAEIERKLAPLANIKETMTTRLSEMKLICVQSHDLEEKLRDEIVRLQKDKRDLESTHLRAKDEMDSSSAGRTPRRCSENKVLKSTLDRTKQELQHATENVAALAQRLDGQQKASQATIADLTSRMQTFDQQYQAALQGMSRELAVEKERTSELLAQKSQLLKQLRRLQRPPSSDESQQHQLATSRNLSTLQPEVATDQGGGQVPKTHRSTGDLTSYEDLANIPVALLRAQIGLDMFSFEEQHGSNQQPDGGSAAVPSLNLDSLNTSRYGGVCRAHSDSQVVVLRSTPYSHDMSSRLESGIAVEEGSGAKSKMAASKAKDVTSLKRLKKKMATKQSDDHASFKLKATESLPKLV</sequence>
<feature type="coiled-coil region" evidence="1">
    <location>
        <begin position="799"/>
        <end position="826"/>
    </location>
</feature>
<proteinExistence type="predicted"/>
<feature type="coiled-coil region" evidence="1">
    <location>
        <begin position="259"/>
        <end position="329"/>
    </location>
</feature>
<accession>A0A3R7AF65</accession>
<feature type="region of interest" description="Disordered" evidence="2">
    <location>
        <begin position="984"/>
        <end position="1033"/>
    </location>
</feature>
<evidence type="ECO:0000256" key="2">
    <source>
        <dbReference type="SAM" id="MobiDB-lite"/>
    </source>
</evidence>
<feature type="coiled-coil region" evidence="1">
    <location>
        <begin position="643"/>
        <end position="715"/>
    </location>
</feature>
<feature type="coiled-coil region" evidence="1">
    <location>
        <begin position="537"/>
        <end position="571"/>
    </location>
</feature>
<dbReference type="VEuPathDB" id="FungiDB:H310_13243"/>
<reference evidence="3 4" key="1">
    <citation type="submission" date="2018-08" db="EMBL/GenBank/DDBJ databases">
        <title>Aphanomyces genome sequencing and annotation.</title>
        <authorList>
            <person name="Minardi D."/>
            <person name="Oidtmann B."/>
            <person name="Van Der Giezen M."/>
            <person name="Studholme D.J."/>
        </authorList>
    </citation>
    <scope>NUCLEOTIDE SEQUENCE [LARGE SCALE GENOMIC DNA]</scope>
    <source>
        <strain evidence="3 4">NJM0002</strain>
    </source>
</reference>
<keyword evidence="4" id="KW-1185">Reference proteome</keyword>
<organism evidence="3 4">
    <name type="scientific">Aphanomyces invadans</name>
    <dbReference type="NCBI Taxonomy" id="157072"/>
    <lineage>
        <taxon>Eukaryota</taxon>
        <taxon>Sar</taxon>
        <taxon>Stramenopiles</taxon>
        <taxon>Oomycota</taxon>
        <taxon>Saprolegniomycetes</taxon>
        <taxon>Saprolegniales</taxon>
        <taxon>Verrucalvaceae</taxon>
        <taxon>Aphanomyces</taxon>
    </lineage>
</organism>
<feature type="coiled-coil region" evidence="1">
    <location>
        <begin position="477"/>
        <end position="504"/>
    </location>
</feature>
<feature type="compositionally biased region" description="Polar residues" evidence="2">
    <location>
        <begin position="992"/>
        <end position="1010"/>
    </location>
</feature>
<evidence type="ECO:0000313" key="3">
    <source>
        <dbReference type="EMBL" id="RHY34377.1"/>
    </source>
</evidence>
<comment type="caution">
    <text evidence="3">The sequence shown here is derived from an EMBL/GenBank/DDBJ whole genome shotgun (WGS) entry which is preliminary data.</text>
</comment>
<name>A0A3R7AF65_9STRA</name>
<dbReference type="AlphaFoldDB" id="A0A3R7AF65"/>
<keyword evidence="1" id="KW-0175">Coiled coil</keyword>
<feature type="region of interest" description="Disordered" evidence="2">
    <location>
        <begin position="1145"/>
        <end position="1172"/>
    </location>
</feature>
<feature type="coiled-coil region" evidence="1">
    <location>
        <begin position="178"/>
        <end position="226"/>
    </location>
</feature>
<dbReference type="Proteomes" id="UP000285060">
    <property type="component" value="Unassembled WGS sequence"/>
</dbReference>
<feature type="region of interest" description="Disordered" evidence="2">
    <location>
        <begin position="874"/>
        <end position="896"/>
    </location>
</feature>
<feature type="region of interest" description="Disordered" evidence="2">
    <location>
        <begin position="1"/>
        <end position="59"/>
    </location>
</feature>
<evidence type="ECO:0000313" key="4">
    <source>
        <dbReference type="Proteomes" id="UP000285060"/>
    </source>
</evidence>